<organism evidence="1 2">
    <name type="scientific">Glycomyces sambucus</name>
    <dbReference type="NCBI Taxonomy" id="380244"/>
    <lineage>
        <taxon>Bacteria</taxon>
        <taxon>Bacillati</taxon>
        <taxon>Actinomycetota</taxon>
        <taxon>Actinomycetes</taxon>
        <taxon>Glycomycetales</taxon>
        <taxon>Glycomycetaceae</taxon>
        <taxon>Glycomyces</taxon>
    </lineage>
</organism>
<gene>
    <name evidence="1" type="ORF">SAMN05216298_0487</name>
</gene>
<dbReference type="STRING" id="380244.SAMN05216298_0487"/>
<reference evidence="2" key="1">
    <citation type="submission" date="2016-10" db="EMBL/GenBank/DDBJ databases">
        <authorList>
            <person name="Varghese N."/>
            <person name="Submissions S."/>
        </authorList>
    </citation>
    <scope>NUCLEOTIDE SEQUENCE [LARGE SCALE GENOMIC DNA]</scope>
    <source>
        <strain evidence="2">CGMCC 4.3147</strain>
    </source>
</reference>
<dbReference type="Gene3D" id="3.30.530.20">
    <property type="match status" value="1"/>
</dbReference>
<keyword evidence="2" id="KW-1185">Reference proteome</keyword>
<evidence type="ECO:0000313" key="1">
    <source>
        <dbReference type="EMBL" id="SDK54544.1"/>
    </source>
</evidence>
<dbReference type="SUPFAM" id="SSF55961">
    <property type="entry name" value="Bet v1-like"/>
    <property type="match status" value="1"/>
</dbReference>
<sequence>MHDDPTPQIQVTVAAPADEVWRALRDRTRVRQWHGWDAPELDAEIDSIYFGDIEEDAEKRTLTANGGDRFAVEADGDGARVVLTRAPLSGDPAWDVYYDEITEGWTTFLHQLRFAVERASGARRRTLLFTGHDRADVLDRLGLKAVAELAPGSRYTASAEGRDLAGEVWFRSAHQLGVTVDAWGEGLLVVTGLPGPGTAGTPMLLLSTFDLSEEAFADLDRQWSEDGAGAAE</sequence>
<dbReference type="Proteomes" id="UP000198662">
    <property type="component" value="Unassembled WGS sequence"/>
</dbReference>
<protein>
    <recommendedName>
        <fullName evidence="3">Activator of Hsp90 ATPase homolog 1-like protein</fullName>
    </recommendedName>
</protein>
<accession>A0A1G9CT09</accession>
<proteinExistence type="predicted"/>
<evidence type="ECO:0000313" key="2">
    <source>
        <dbReference type="Proteomes" id="UP000198662"/>
    </source>
</evidence>
<dbReference type="RefSeq" id="WP_091042128.1">
    <property type="nucleotide sequence ID" value="NZ_FNGF01000001.1"/>
</dbReference>
<dbReference type="AlphaFoldDB" id="A0A1G9CT09"/>
<dbReference type="InterPro" id="IPR023393">
    <property type="entry name" value="START-like_dom_sf"/>
</dbReference>
<dbReference type="EMBL" id="FNGF01000001">
    <property type="protein sequence ID" value="SDK54544.1"/>
    <property type="molecule type" value="Genomic_DNA"/>
</dbReference>
<evidence type="ECO:0008006" key="3">
    <source>
        <dbReference type="Google" id="ProtNLM"/>
    </source>
</evidence>
<dbReference type="OrthoDB" id="3334241at2"/>
<name>A0A1G9CT09_9ACTN</name>